<evidence type="ECO:0000259" key="4">
    <source>
        <dbReference type="PROSITE" id="PS51677"/>
    </source>
</evidence>
<evidence type="ECO:0000313" key="5">
    <source>
        <dbReference type="EMBL" id="BCS95871.1"/>
    </source>
</evidence>
<dbReference type="SUPFAM" id="SSF88713">
    <property type="entry name" value="Glycoside hydrolase/deacetylase"/>
    <property type="match status" value="1"/>
</dbReference>
<dbReference type="InterPro" id="IPR002509">
    <property type="entry name" value="NODB_dom"/>
</dbReference>
<organism evidence="5 6">
    <name type="scientific">Desulfoluna limicola</name>
    <dbReference type="NCBI Taxonomy" id="2810562"/>
    <lineage>
        <taxon>Bacteria</taxon>
        <taxon>Pseudomonadati</taxon>
        <taxon>Thermodesulfobacteriota</taxon>
        <taxon>Desulfobacteria</taxon>
        <taxon>Desulfobacterales</taxon>
        <taxon>Desulfolunaceae</taxon>
        <taxon>Desulfoluna</taxon>
    </lineage>
</organism>
<protein>
    <submittedName>
        <fullName evidence="5">Polysaccharide deacetylase</fullName>
    </submittedName>
</protein>
<dbReference type="Gene3D" id="3.20.20.370">
    <property type="entry name" value="Glycoside hydrolase/deacetylase"/>
    <property type="match status" value="1"/>
</dbReference>
<dbReference type="PROSITE" id="PS51677">
    <property type="entry name" value="NODB"/>
    <property type="match status" value="1"/>
</dbReference>
<feature type="domain" description="NodB homology" evidence="4">
    <location>
        <begin position="94"/>
        <end position="302"/>
    </location>
</feature>
<evidence type="ECO:0000256" key="1">
    <source>
        <dbReference type="ARBA" id="ARBA00004613"/>
    </source>
</evidence>
<dbReference type="InterPro" id="IPR051398">
    <property type="entry name" value="Polysacch_Deacetylase"/>
</dbReference>
<dbReference type="InterPro" id="IPR011330">
    <property type="entry name" value="Glyco_hydro/deAcase_b/a-brl"/>
</dbReference>
<evidence type="ECO:0000313" key="6">
    <source>
        <dbReference type="Proteomes" id="UP001320148"/>
    </source>
</evidence>
<feature type="chain" id="PRO_5046496677" evidence="3">
    <location>
        <begin position="34"/>
        <end position="357"/>
    </location>
</feature>
<proteinExistence type="predicted"/>
<dbReference type="PANTHER" id="PTHR34216">
    <property type="match status" value="1"/>
</dbReference>
<accession>A0ABM7PF64</accession>
<dbReference type="PANTHER" id="PTHR34216:SF3">
    <property type="entry name" value="POLY-BETA-1,6-N-ACETYL-D-GLUCOSAMINE N-DEACETYLASE"/>
    <property type="match status" value="1"/>
</dbReference>
<gene>
    <name evidence="5" type="ORF">DSLASN_15030</name>
</gene>
<reference evidence="5 6" key="1">
    <citation type="submission" date="2021-02" db="EMBL/GenBank/DDBJ databases">
        <title>Complete genome of Desulfoluna sp. strain ASN36.</title>
        <authorList>
            <person name="Takahashi A."/>
            <person name="Kojima H."/>
            <person name="Fukui M."/>
        </authorList>
    </citation>
    <scope>NUCLEOTIDE SEQUENCE [LARGE SCALE GENOMIC DNA]</scope>
    <source>
        <strain evidence="5 6">ASN36</strain>
    </source>
</reference>
<keyword evidence="6" id="KW-1185">Reference proteome</keyword>
<dbReference type="RefSeq" id="WP_236892215.1">
    <property type="nucleotide sequence ID" value="NZ_AP024488.1"/>
</dbReference>
<feature type="signal peptide" evidence="3">
    <location>
        <begin position="1"/>
        <end position="33"/>
    </location>
</feature>
<dbReference type="CDD" id="cd10973">
    <property type="entry name" value="CE4_DAC_u4_5s"/>
    <property type="match status" value="1"/>
</dbReference>
<sequence length="357" mass="40385">MALNKHMGRMAKGLMVFMLMAVAWGGAPRAVCAGTDSAVIFMYHRFGDSRYPSTNVRMDQFKAQLAYLEEGGFHVAPLGEVAAALKKGEALQEKTVVITMDDAYATVYDNAWPLLKEKGWPFTVFVATDAVDRNSREYMSWDQMREMKQHGVQFGNHTATHPYMVRMEAGETEAQWRDRLTADVRKGQRRLEEELGETPLLFAYPYGEYNTQVADLVSGMGYLAFGQHSGGAGRYTDFRAAPRFPVSEAYGEINAFKTKANSLALPVAAMTPWEPHTRDRRPDLELELAPSGALLDELTCYVSGQGRVAIEWVVPGKRFKVQADKDLPPGRHKYNITVPDETRRKYYWFSRQWVVEE</sequence>
<evidence type="ECO:0000256" key="3">
    <source>
        <dbReference type="SAM" id="SignalP"/>
    </source>
</evidence>
<dbReference type="EMBL" id="AP024488">
    <property type="protein sequence ID" value="BCS95871.1"/>
    <property type="molecule type" value="Genomic_DNA"/>
</dbReference>
<comment type="subcellular location">
    <subcellularLocation>
        <location evidence="1">Secreted</location>
    </subcellularLocation>
</comment>
<name>A0ABM7PF64_9BACT</name>
<dbReference type="Pfam" id="PF01522">
    <property type="entry name" value="Polysacc_deac_1"/>
    <property type="match status" value="1"/>
</dbReference>
<keyword evidence="2 3" id="KW-0732">Signal</keyword>
<dbReference type="Proteomes" id="UP001320148">
    <property type="component" value="Chromosome"/>
</dbReference>
<evidence type="ECO:0000256" key="2">
    <source>
        <dbReference type="ARBA" id="ARBA00022729"/>
    </source>
</evidence>